<dbReference type="GO" id="GO:0003677">
    <property type="term" value="F:DNA binding"/>
    <property type="evidence" value="ECO:0007669"/>
    <property type="project" value="InterPro"/>
</dbReference>
<dbReference type="Proteomes" id="UP000069620">
    <property type="component" value="Unassembled WGS sequence"/>
</dbReference>
<dbReference type="AlphaFoldDB" id="A0A100W315"/>
<keyword evidence="3" id="KW-1185">Reference proteome</keyword>
<evidence type="ECO:0000259" key="1">
    <source>
        <dbReference type="Pfam" id="PF01548"/>
    </source>
</evidence>
<evidence type="ECO:0000313" key="3">
    <source>
        <dbReference type="Proteomes" id="UP000069620"/>
    </source>
</evidence>
<dbReference type="PANTHER" id="PTHR33055">
    <property type="entry name" value="TRANSPOSASE FOR INSERTION SEQUENCE ELEMENT IS1111A"/>
    <property type="match status" value="1"/>
</dbReference>
<dbReference type="GO" id="GO:0006313">
    <property type="term" value="P:DNA transposition"/>
    <property type="evidence" value="ECO:0007669"/>
    <property type="project" value="InterPro"/>
</dbReference>
<feature type="domain" description="Transposase IS110-like N-terminal" evidence="1">
    <location>
        <begin position="24"/>
        <end position="125"/>
    </location>
</feature>
<dbReference type="InterPro" id="IPR002525">
    <property type="entry name" value="Transp_IS110-like_N"/>
</dbReference>
<organism evidence="2 3">
    <name type="scientific">Mycolicibacterium brisbanense</name>
    <dbReference type="NCBI Taxonomy" id="146020"/>
    <lineage>
        <taxon>Bacteria</taxon>
        <taxon>Bacillati</taxon>
        <taxon>Actinomycetota</taxon>
        <taxon>Actinomycetes</taxon>
        <taxon>Mycobacteriales</taxon>
        <taxon>Mycobacteriaceae</taxon>
        <taxon>Mycolicibacterium</taxon>
    </lineage>
</organism>
<dbReference type="GO" id="GO:0004803">
    <property type="term" value="F:transposase activity"/>
    <property type="evidence" value="ECO:0007669"/>
    <property type="project" value="InterPro"/>
</dbReference>
<reference evidence="3" key="2">
    <citation type="submission" date="2016-02" db="EMBL/GenBank/DDBJ databases">
        <title>Draft genome sequence of five rapidly growing Mycobacterium species.</title>
        <authorList>
            <person name="Katahira K."/>
            <person name="Gotou Y."/>
            <person name="Iida K."/>
            <person name="Ogura Y."/>
            <person name="Hayashi T."/>
        </authorList>
    </citation>
    <scope>NUCLEOTIDE SEQUENCE [LARGE SCALE GENOMIC DNA]</scope>
    <source>
        <strain evidence="3">JCM15654</strain>
    </source>
</reference>
<dbReference type="EMBL" id="BCSX01000041">
    <property type="protein sequence ID" value="GAS90714.1"/>
    <property type="molecule type" value="Genomic_DNA"/>
</dbReference>
<dbReference type="PANTHER" id="PTHR33055:SF16">
    <property type="entry name" value="TRANSPOSASE FOR INSERTION SEQUENCE ELEMENT IS1547"/>
    <property type="match status" value="1"/>
</dbReference>
<dbReference type="InterPro" id="IPR047650">
    <property type="entry name" value="Transpos_IS110"/>
</dbReference>
<gene>
    <name evidence="2" type="ORF">RMCB_4810</name>
</gene>
<accession>A0A100W315</accession>
<comment type="caution">
    <text evidence="2">The sequence shown here is derived from an EMBL/GenBank/DDBJ whole genome shotgun (WGS) entry which is preliminary data.</text>
</comment>
<dbReference type="STRING" id="146020.RMCB_4810"/>
<proteinExistence type="predicted"/>
<name>A0A100W315_9MYCO</name>
<evidence type="ECO:0000313" key="2">
    <source>
        <dbReference type="EMBL" id="GAS90714.1"/>
    </source>
</evidence>
<protein>
    <submittedName>
        <fullName evidence="2">Transposase-like protein</fullName>
    </submittedName>
</protein>
<dbReference type="Pfam" id="PF01548">
    <property type="entry name" value="DEDD_Tnp_IS110"/>
    <property type="match status" value="1"/>
</dbReference>
<reference evidence="3" key="1">
    <citation type="journal article" date="2016" name="Genome Announc.">
        <title>Draft Genome Sequences of Five Rapidly Growing Mycobacterium Species, M. thermoresistibile, M. fortuitum subsp. acetamidolyticum, M. canariasense, M. brisbanense, and M. novocastrense.</title>
        <authorList>
            <person name="Katahira K."/>
            <person name="Ogura Y."/>
            <person name="Gotoh Y."/>
            <person name="Hayashi T."/>
        </authorList>
    </citation>
    <scope>NUCLEOTIDE SEQUENCE [LARGE SCALE GENOMIC DNA]</scope>
    <source>
        <strain evidence="3">JCM15654</strain>
    </source>
</reference>
<sequence length="143" mass="15701">MSADRPNLNTPLFMTEGGNHHRVVGADVHKRSHTFVAIDEVGRKLGEKTVKATTDGHRTAVLWAHEQFGTELLWGIEDCRNMSARLERDLLGVGQKVVRVPTKLMAATRKSARTRGKSDPIDARLCPAEWCTSPDLISGTGVS</sequence>